<evidence type="ECO:0000256" key="6">
    <source>
        <dbReference type="SAM" id="SignalP"/>
    </source>
</evidence>
<feature type="region of interest" description="Disordered" evidence="5">
    <location>
        <begin position="128"/>
        <end position="174"/>
    </location>
</feature>
<dbReference type="InterPro" id="IPR012677">
    <property type="entry name" value="Nucleotide-bd_a/b_plait_sf"/>
</dbReference>
<dbReference type="GO" id="GO:0005634">
    <property type="term" value="C:nucleus"/>
    <property type="evidence" value="ECO:0007669"/>
    <property type="project" value="InterPro"/>
</dbReference>
<evidence type="ECO:0000256" key="3">
    <source>
        <dbReference type="ARBA" id="ARBA00022884"/>
    </source>
</evidence>
<evidence type="ECO:0000313" key="9">
    <source>
        <dbReference type="Proteomes" id="UP000743370"/>
    </source>
</evidence>
<reference evidence="8 9" key="1">
    <citation type="submission" date="2020-05" db="EMBL/GenBank/DDBJ databases">
        <title>Vigna angularis (adzuki bean) Var. LongXiaoDou No. 4 denovo assembly.</title>
        <authorList>
            <person name="Xiang H."/>
        </authorList>
    </citation>
    <scope>NUCLEOTIDE SEQUENCE [LARGE SCALE GENOMIC DNA]</scope>
    <source>
        <tissue evidence="8">Leaf</tissue>
    </source>
</reference>
<dbReference type="Pfam" id="PF15519">
    <property type="entry name" value="RBM39linker"/>
    <property type="match status" value="1"/>
</dbReference>
<dbReference type="PROSITE" id="PS50102">
    <property type="entry name" value="RRM"/>
    <property type="match status" value="1"/>
</dbReference>
<feature type="signal peptide" evidence="6">
    <location>
        <begin position="1"/>
        <end position="16"/>
    </location>
</feature>
<dbReference type="InterPro" id="IPR035979">
    <property type="entry name" value="RBD_domain_sf"/>
</dbReference>
<keyword evidence="1" id="KW-0597">Phosphoprotein</keyword>
<accession>A0A8T0LA22</accession>
<sequence length="356" mass="37413">MGGVVFFLFQILETTSLLGRVKPHYSSNLTRWESHALDFHFPSNETIKDAADTAAYRIADAESKCGGGDFGVVQVADWFGSEGFVLLKVRVAGCDCGLVICKRGSAKSPIPKVSSPTSSALVKSLVPKVSSPTSSTPVKSPIPKASSPTSSPGKSPVPKAMSPPSSTPVKLPVPKPTSPLSAPVIFEPFGPVEVVQLPLDLETGHCKGFGFVQFTHLEHAKAAQSLNGKLKIAGRTIKVELLFSCVTDHVGSQDTTAKSADLDDDEGGLRLAGANISASMGMPVVNGSVPAQQAVSLPIGAPVLPAQVMPTPMVEPVGSPSECLLLKNMFDPTTESEPDFDIDIKEDVEEECSKYG</sequence>
<dbReference type="AlphaFoldDB" id="A0A8T0LA22"/>
<evidence type="ECO:0000313" key="8">
    <source>
        <dbReference type="EMBL" id="KAG2409650.1"/>
    </source>
</evidence>
<dbReference type="Gene3D" id="3.30.70.330">
    <property type="match status" value="2"/>
</dbReference>
<comment type="caution">
    <text evidence="8">The sequence shown here is derived from an EMBL/GenBank/DDBJ whole genome shotgun (WGS) entry which is preliminary data.</text>
</comment>
<feature type="compositionally biased region" description="Low complexity" evidence="5">
    <location>
        <begin position="128"/>
        <end position="144"/>
    </location>
</feature>
<evidence type="ECO:0000256" key="2">
    <source>
        <dbReference type="ARBA" id="ARBA00022737"/>
    </source>
</evidence>
<dbReference type="GO" id="GO:0003723">
    <property type="term" value="F:RNA binding"/>
    <property type="evidence" value="ECO:0007669"/>
    <property type="project" value="UniProtKB-UniRule"/>
</dbReference>
<dbReference type="Pfam" id="PF00076">
    <property type="entry name" value="RRM_1"/>
    <property type="match status" value="1"/>
</dbReference>
<dbReference type="SUPFAM" id="SSF54928">
    <property type="entry name" value="RNA-binding domain, RBD"/>
    <property type="match status" value="1"/>
</dbReference>
<dbReference type="GO" id="GO:0006397">
    <property type="term" value="P:mRNA processing"/>
    <property type="evidence" value="ECO:0007669"/>
    <property type="project" value="InterPro"/>
</dbReference>
<dbReference type="Proteomes" id="UP000743370">
    <property type="component" value="Unassembled WGS sequence"/>
</dbReference>
<name>A0A8T0LA22_PHAAN</name>
<dbReference type="InterPro" id="IPR000504">
    <property type="entry name" value="RRM_dom"/>
</dbReference>
<feature type="domain" description="RRM" evidence="7">
    <location>
        <begin position="185"/>
        <end position="244"/>
    </location>
</feature>
<proteinExistence type="predicted"/>
<evidence type="ECO:0000256" key="1">
    <source>
        <dbReference type="ARBA" id="ARBA00022553"/>
    </source>
</evidence>
<dbReference type="InterPro" id="IPR006509">
    <property type="entry name" value="RBM39_SF"/>
</dbReference>
<dbReference type="InterPro" id="IPR029123">
    <property type="entry name" value="RBM39_linker"/>
</dbReference>
<dbReference type="SMART" id="SM00360">
    <property type="entry name" value="RRM"/>
    <property type="match status" value="1"/>
</dbReference>
<evidence type="ECO:0000256" key="5">
    <source>
        <dbReference type="SAM" id="MobiDB-lite"/>
    </source>
</evidence>
<dbReference type="PANTHER" id="PTHR48036">
    <property type="entry name" value="SPLICING FACTOR (PAD-1), PUTATIVE (AFU_ORTHOLOGUE AFUA_1G15810)-RELATED"/>
    <property type="match status" value="1"/>
</dbReference>
<protein>
    <recommendedName>
        <fullName evidence="7">RRM domain-containing protein</fullName>
    </recommendedName>
</protein>
<gene>
    <name evidence="8" type="ORF">HKW66_Vig0003150</name>
</gene>
<keyword evidence="6" id="KW-0732">Signal</keyword>
<evidence type="ECO:0000259" key="7">
    <source>
        <dbReference type="PROSITE" id="PS50102"/>
    </source>
</evidence>
<keyword evidence="2" id="KW-0677">Repeat</keyword>
<organism evidence="8 9">
    <name type="scientific">Phaseolus angularis</name>
    <name type="common">Azuki bean</name>
    <name type="synonym">Vigna angularis</name>
    <dbReference type="NCBI Taxonomy" id="3914"/>
    <lineage>
        <taxon>Eukaryota</taxon>
        <taxon>Viridiplantae</taxon>
        <taxon>Streptophyta</taxon>
        <taxon>Embryophyta</taxon>
        <taxon>Tracheophyta</taxon>
        <taxon>Spermatophyta</taxon>
        <taxon>Magnoliopsida</taxon>
        <taxon>eudicotyledons</taxon>
        <taxon>Gunneridae</taxon>
        <taxon>Pentapetalae</taxon>
        <taxon>rosids</taxon>
        <taxon>fabids</taxon>
        <taxon>Fabales</taxon>
        <taxon>Fabaceae</taxon>
        <taxon>Papilionoideae</taxon>
        <taxon>50 kb inversion clade</taxon>
        <taxon>NPAAA clade</taxon>
        <taxon>indigoferoid/millettioid clade</taxon>
        <taxon>Phaseoleae</taxon>
        <taxon>Vigna</taxon>
    </lineage>
</organism>
<keyword evidence="3 4" id="KW-0694">RNA-binding</keyword>
<dbReference type="EMBL" id="JABFOF010000001">
    <property type="protein sequence ID" value="KAG2409650.1"/>
    <property type="molecule type" value="Genomic_DNA"/>
</dbReference>
<feature type="chain" id="PRO_5035758114" description="RRM domain-containing protein" evidence="6">
    <location>
        <begin position="17"/>
        <end position="356"/>
    </location>
</feature>
<evidence type="ECO:0000256" key="4">
    <source>
        <dbReference type="PROSITE-ProRule" id="PRU00176"/>
    </source>
</evidence>